<dbReference type="SUPFAM" id="SSF52172">
    <property type="entry name" value="CheY-like"/>
    <property type="match status" value="1"/>
</dbReference>
<dbReference type="Proteomes" id="UP000612349">
    <property type="component" value="Unassembled WGS sequence"/>
</dbReference>
<proteinExistence type="predicted"/>
<dbReference type="PANTHER" id="PTHR43384">
    <property type="entry name" value="SEPTUM SITE-DETERMINING PROTEIN MIND HOMOLOG, CHLOROPLASTIC-RELATED"/>
    <property type="match status" value="1"/>
</dbReference>
<dbReference type="InterPro" id="IPR027417">
    <property type="entry name" value="P-loop_NTPase"/>
</dbReference>
<dbReference type="PANTHER" id="PTHR43384:SF13">
    <property type="entry name" value="SLR0110 PROTEIN"/>
    <property type="match status" value="1"/>
</dbReference>
<evidence type="ECO:0000313" key="2">
    <source>
        <dbReference type="EMBL" id="GGD57347.1"/>
    </source>
</evidence>
<dbReference type="GO" id="GO:0009898">
    <property type="term" value="C:cytoplasmic side of plasma membrane"/>
    <property type="evidence" value="ECO:0007669"/>
    <property type="project" value="TreeGrafter"/>
</dbReference>
<name>A0A916YS23_9SPHN</name>
<dbReference type="SUPFAM" id="SSF52540">
    <property type="entry name" value="P-loop containing nucleoside triphosphate hydrolases"/>
    <property type="match status" value="1"/>
</dbReference>
<dbReference type="GO" id="GO:0016887">
    <property type="term" value="F:ATP hydrolysis activity"/>
    <property type="evidence" value="ECO:0007669"/>
    <property type="project" value="TreeGrafter"/>
</dbReference>
<organism evidence="2 3">
    <name type="scientific">Croceicoccus mobilis</name>
    <dbReference type="NCBI Taxonomy" id="1703339"/>
    <lineage>
        <taxon>Bacteria</taxon>
        <taxon>Pseudomonadati</taxon>
        <taxon>Pseudomonadota</taxon>
        <taxon>Alphaproteobacteria</taxon>
        <taxon>Sphingomonadales</taxon>
        <taxon>Erythrobacteraceae</taxon>
        <taxon>Croceicoccus</taxon>
    </lineage>
</organism>
<protein>
    <recommendedName>
        <fullName evidence="1">AAA domain-containing protein</fullName>
    </recommendedName>
</protein>
<dbReference type="Pfam" id="PF13614">
    <property type="entry name" value="AAA_31"/>
    <property type="match status" value="1"/>
</dbReference>
<dbReference type="GO" id="GO:0005524">
    <property type="term" value="F:ATP binding"/>
    <property type="evidence" value="ECO:0007669"/>
    <property type="project" value="TreeGrafter"/>
</dbReference>
<dbReference type="Gene3D" id="3.40.50.300">
    <property type="entry name" value="P-loop containing nucleotide triphosphate hydrolases"/>
    <property type="match status" value="1"/>
</dbReference>
<evidence type="ECO:0000259" key="1">
    <source>
        <dbReference type="Pfam" id="PF13614"/>
    </source>
</evidence>
<dbReference type="GO" id="GO:0005829">
    <property type="term" value="C:cytosol"/>
    <property type="evidence" value="ECO:0007669"/>
    <property type="project" value="TreeGrafter"/>
</dbReference>
<evidence type="ECO:0000313" key="3">
    <source>
        <dbReference type="Proteomes" id="UP000612349"/>
    </source>
</evidence>
<dbReference type="InterPro" id="IPR011006">
    <property type="entry name" value="CheY-like_superfamily"/>
</dbReference>
<dbReference type="GO" id="GO:0051782">
    <property type="term" value="P:negative regulation of cell division"/>
    <property type="evidence" value="ECO:0007669"/>
    <property type="project" value="TreeGrafter"/>
</dbReference>
<dbReference type="EMBL" id="BMIP01000001">
    <property type="protein sequence ID" value="GGD57347.1"/>
    <property type="molecule type" value="Genomic_DNA"/>
</dbReference>
<keyword evidence="3" id="KW-1185">Reference proteome</keyword>
<dbReference type="InterPro" id="IPR050625">
    <property type="entry name" value="ParA/MinD_ATPase"/>
</dbReference>
<dbReference type="InterPro" id="IPR025669">
    <property type="entry name" value="AAA_dom"/>
</dbReference>
<sequence>MQTMKSELIIARNSGTELPMKAYVVATQAHIAQLEGEVGGRKTSQLHTHALASDEAVPSSVIEQAEMLVLQIDPSSEASLSRFEQVRHLRPDLPVLAAVEDANLRLVRTLLRQGVTDVVALPFDFEELFTQVIEATASRSTSAMDRLAPMASVVHAVGGAGATTVLTHLAAAIAENGACGSRVCIVDLDLQFGEVATQLGLSPQHSVLDLLEAGERLDGDVIRDSAVETRQGNFVIAAPPQITPLEDVDVDRLLRMLTLARREFDYVLVDLPVNWTNWSLSAALACSEMIMLTDQSIRGLRQTKRCLELFDMMDVPRDNLRLVVNRVEKKMFQSIGVHEVADTLHRQISATIAKDKVGLDSAQDQGLLLTELNRKAPFVKDIQKLADQMCDRQQEQG</sequence>
<accession>A0A916YS23</accession>
<dbReference type="AlphaFoldDB" id="A0A916YS23"/>
<dbReference type="Gene3D" id="3.40.50.2300">
    <property type="match status" value="1"/>
</dbReference>
<gene>
    <name evidence="2" type="ORF">GCM10010990_03230</name>
</gene>
<feature type="domain" description="AAA" evidence="1">
    <location>
        <begin position="152"/>
        <end position="295"/>
    </location>
</feature>
<reference evidence="2" key="2">
    <citation type="submission" date="2020-09" db="EMBL/GenBank/DDBJ databases">
        <authorList>
            <person name="Sun Q."/>
            <person name="Zhou Y."/>
        </authorList>
    </citation>
    <scope>NUCLEOTIDE SEQUENCE</scope>
    <source>
        <strain evidence="2">CGMCC 1.15360</strain>
    </source>
</reference>
<comment type="caution">
    <text evidence="2">The sequence shown here is derived from an EMBL/GenBank/DDBJ whole genome shotgun (WGS) entry which is preliminary data.</text>
</comment>
<reference evidence="2" key="1">
    <citation type="journal article" date="2014" name="Int. J. Syst. Evol. Microbiol.">
        <title>Complete genome sequence of Corynebacterium casei LMG S-19264T (=DSM 44701T), isolated from a smear-ripened cheese.</title>
        <authorList>
            <consortium name="US DOE Joint Genome Institute (JGI-PGF)"/>
            <person name="Walter F."/>
            <person name="Albersmeier A."/>
            <person name="Kalinowski J."/>
            <person name="Ruckert C."/>
        </authorList>
    </citation>
    <scope>NUCLEOTIDE SEQUENCE</scope>
    <source>
        <strain evidence="2">CGMCC 1.15360</strain>
    </source>
</reference>